<organism evidence="2 3">
    <name type="scientific">Sanguibacter keddieii (strain ATCC 51767 / DSM 10542 / NCFB 3025 / ST-74)</name>
    <dbReference type="NCBI Taxonomy" id="446469"/>
    <lineage>
        <taxon>Bacteria</taxon>
        <taxon>Bacillati</taxon>
        <taxon>Actinomycetota</taxon>
        <taxon>Actinomycetes</taxon>
        <taxon>Micrococcales</taxon>
        <taxon>Sanguibacteraceae</taxon>
        <taxon>Sanguibacter</taxon>
    </lineage>
</organism>
<sequence>MAREIAHGCTKSGDEILATIQGLRGEEQFTTIRHRGDFDANIPENSLTAFEESYLRCRPGIETDLRRTADNTLVMFHDTHVGKMLEPSYDPLTGQGPNAALSSLTWDQLQQKTLVNITREPQAGEKVPSLDQFLDHYRRVGGQSLLYVEIKNSTNEKAAAQAEIMDAVEQVAAFHRAHPEVGIFDRVVFKFRMSAFPLFPEWAERTRAIPDLPRVPLTQVQVSRQIARDLASDTTIPGHDGPAGLRMEAAVHSWSTHSATTDGVLSVEVTMKDSTGYTETDMRGLSDQLPFPFRGVTYHSPHDDSSAQPGTMASAVDVVHFFDKPLGQFVPVPDWVMFRAPGSFSWDDVLPNVDAGHSRTPVTPMEAFFNNSSQCCYSLRDRVDDHAQLDDDPEQNDQRILLPWLEDIKATVLTADDTDSIDAYFTTRGKKLDAGDHSVSPNRPDPTMNSLIYPGSTRFPSLMKFVTVELAPRGDPRSWFVQGSAVVSEDRPTSQQKAARVVSHDGPAGLMAVYGQATLTVDIAWSWYDSPDVRNDETRTTWVIPEHLSDGRHSFPAQVGTTTVDVHVTLSRRWASATDASIEVVRTDRSSLWGMVCGGSLHTPTDVSRCNWFDQAGSKLLDLPSYRPTEVRPGDVIGISSSHGARPLTVSTALWGRGWNDVPVSMSSSRIDAAGRWDTPLSVPAPGDHGLVDVRYVLRADSYRTPL</sequence>
<dbReference type="PANTHER" id="PTHR46320">
    <property type="entry name" value="GLYCEROPHOSPHODIESTER PHOSPHODIESTERASE 1"/>
    <property type="match status" value="1"/>
</dbReference>
<evidence type="ECO:0000259" key="1">
    <source>
        <dbReference type="PROSITE" id="PS51704"/>
    </source>
</evidence>
<dbReference type="GO" id="GO:0008889">
    <property type="term" value="F:glycerophosphodiester phosphodiesterase activity"/>
    <property type="evidence" value="ECO:0007669"/>
    <property type="project" value="TreeGrafter"/>
</dbReference>
<dbReference type="Proteomes" id="UP000000322">
    <property type="component" value="Chromosome"/>
</dbReference>
<dbReference type="Gene3D" id="3.20.20.190">
    <property type="entry name" value="Phosphatidylinositol (PI) phosphodiesterase"/>
    <property type="match status" value="1"/>
</dbReference>
<dbReference type="InterPro" id="IPR030395">
    <property type="entry name" value="GP_PDE_dom"/>
</dbReference>
<dbReference type="EMBL" id="CP001819">
    <property type="protein sequence ID" value="ACZ20050.1"/>
    <property type="molecule type" value="Genomic_DNA"/>
</dbReference>
<reference evidence="2 3" key="1">
    <citation type="journal article" date="2009" name="Stand. Genomic Sci.">
        <title>Complete genome sequence of Sanguibacter keddieii type strain (ST-74).</title>
        <authorList>
            <person name="Ivanova N."/>
            <person name="Sikorski J."/>
            <person name="Sims D."/>
            <person name="Brettin T."/>
            <person name="Detter J.C."/>
            <person name="Han C."/>
            <person name="Lapidus A."/>
            <person name="Copeland A."/>
            <person name="Glavina Del Rio T."/>
            <person name="Nolan M."/>
            <person name="Chen F."/>
            <person name="Lucas S."/>
            <person name="Tice H."/>
            <person name="Cheng J.F."/>
            <person name="Bruce D."/>
            <person name="Goodwin L."/>
            <person name="Pitluck S."/>
            <person name="Pati A."/>
            <person name="Mavromatis K."/>
            <person name="Chen A."/>
            <person name="Palaniappan K."/>
            <person name="D'haeseleer P."/>
            <person name="Chain P."/>
            <person name="Bristow J."/>
            <person name="Eisen J.A."/>
            <person name="Markowitz V."/>
            <person name="Hugenholtz P."/>
            <person name="Goker M."/>
            <person name="Pukall R."/>
            <person name="Klenk H.P."/>
            <person name="Kyrpides N.C."/>
        </authorList>
    </citation>
    <scope>NUCLEOTIDE SEQUENCE [LARGE SCALE GENOMIC DNA]</scope>
    <source>
        <strain evidence="3">ATCC 51767 / DSM 10542 / NCFB 3025 / ST-74</strain>
    </source>
</reference>
<dbReference type="KEGG" id="ske:Sked_00770"/>
<evidence type="ECO:0000313" key="2">
    <source>
        <dbReference type="EMBL" id="ACZ20050.1"/>
    </source>
</evidence>
<dbReference type="GO" id="GO:0070291">
    <property type="term" value="P:N-acylethanolamine metabolic process"/>
    <property type="evidence" value="ECO:0007669"/>
    <property type="project" value="TreeGrafter"/>
</dbReference>
<dbReference type="Pfam" id="PF03009">
    <property type="entry name" value="GDPD"/>
    <property type="match status" value="1"/>
</dbReference>
<name>D1BI76_SANKS</name>
<dbReference type="PROSITE" id="PS51704">
    <property type="entry name" value="GP_PDE"/>
    <property type="match status" value="1"/>
</dbReference>
<keyword evidence="3" id="KW-1185">Reference proteome</keyword>
<proteinExistence type="predicted"/>
<dbReference type="HOGENOM" id="CLU_390233_0_0_11"/>
<dbReference type="PANTHER" id="PTHR46320:SF1">
    <property type="entry name" value="GLYCEROPHOSPHODIESTER PHOSPHODIESTERASE 1"/>
    <property type="match status" value="1"/>
</dbReference>
<dbReference type="GO" id="GO:0005886">
    <property type="term" value="C:plasma membrane"/>
    <property type="evidence" value="ECO:0007669"/>
    <property type="project" value="TreeGrafter"/>
</dbReference>
<dbReference type="STRING" id="446469.Sked_00770"/>
<dbReference type="eggNOG" id="COG0584">
    <property type="taxonomic scope" value="Bacteria"/>
</dbReference>
<feature type="domain" description="GP-PDE" evidence="1">
    <location>
        <begin position="29"/>
        <end position="308"/>
    </location>
</feature>
<accession>D1BI76</accession>
<protein>
    <submittedName>
        <fullName evidence="2">Glycerophosphoryl diester phosphodiesterase</fullName>
    </submittedName>
</protein>
<dbReference type="InterPro" id="IPR017946">
    <property type="entry name" value="PLC-like_Pdiesterase_TIM-brl"/>
</dbReference>
<dbReference type="SUPFAM" id="SSF51695">
    <property type="entry name" value="PLC-like phosphodiesterases"/>
    <property type="match status" value="1"/>
</dbReference>
<dbReference type="GO" id="GO:0006580">
    <property type="term" value="P:ethanolamine metabolic process"/>
    <property type="evidence" value="ECO:0007669"/>
    <property type="project" value="TreeGrafter"/>
</dbReference>
<dbReference type="GO" id="GO:0006644">
    <property type="term" value="P:phospholipid metabolic process"/>
    <property type="evidence" value="ECO:0007669"/>
    <property type="project" value="TreeGrafter"/>
</dbReference>
<evidence type="ECO:0000313" key="3">
    <source>
        <dbReference type="Proteomes" id="UP000000322"/>
    </source>
</evidence>
<dbReference type="AlphaFoldDB" id="D1BI76"/>
<gene>
    <name evidence="2" type="ordered locus">Sked_00770</name>
</gene>